<dbReference type="InterPro" id="IPR000477">
    <property type="entry name" value="RT_dom"/>
</dbReference>
<comment type="caution">
    <text evidence="2">The sequence shown here is derived from an EMBL/GenBank/DDBJ whole genome shotgun (WGS) entry which is preliminary data.</text>
</comment>
<evidence type="ECO:0000313" key="3">
    <source>
        <dbReference type="Proteomes" id="UP000604046"/>
    </source>
</evidence>
<dbReference type="Pfam" id="PF00078">
    <property type="entry name" value="RVT_1"/>
    <property type="match status" value="1"/>
</dbReference>
<organism evidence="2 3">
    <name type="scientific">Symbiodinium natans</name>
    <dbReference type="NCBI Taxonomy" id="878477"/>
    <lineage>
        <taxon>Eukaryota</taxon>
        <taxon>Sar</taxon>
        <taxon>Alveolata</taxon>
        <taxon>Dinophyceae</taxon>
        <taxon>Suessiales</taxon>
        <taxon>Symbiodiniaceae</taxon>
        <taxon>Symbiodinium</taxon>
    </lineage>
</organism>
<dbReference type="Proteomes" id="UP000604046">
    <property type="component" value="Unassembled WGS sequence"/>
</dbReference>
<name>A0A812HU42_9DINO</name>
<gene>
    <name evidence="2" type="ORF">SNAT2548_LOCUS1925</name>
</gene>
<proteinExistence type="predicted"/>
<feature type="domain" description="Reverse transcriptase" evidence="1">
    <location>
        <begin position="211"/>
        <end position="351"/>
    </location>
</feature>
<evidence type="ECO:0000313" key="2">
    <source>
        <dbReference type="EMBL" id="CAE6960285.1"/>
    </source>
</evidence>
<sequence length="704" mass="78688">MTFSLIMIESRWLCTLVRLLLKGPNVASRKPGHDVLSGLLVLICLNAWLSISVTNVVSALILTNGLNSRELSLQNVGRNDCCGSSPLRMMPLLAMLTLLEQRQEIQGILESLQLESGAHMLAEFTDAEIQEALNKGKSGKTSGLTGITYELLVAMWGVEDGRTILRQFLNNLFTASQHPQGLYRAFVLLIPKVAQVGCIVVNSSVSVWGCCRSAFDSLQHVAVARWISESTPSHLAREALQLLRVVLQPQLVFAWKGVQWEVSQAQGVQQGHTYSSGVFSFIIGHLLQQEFQRCRADGFDSVVGDWGWLFIDDLLLHFDDWNTAIKLLPRIQDALSAVGLAFNLTKTQLMASPATLAAGRELVLPAGHVLSKVPWVDLTQYLRKPLRHLRVGENLWHLWQPFFVRSVHHGLQQMLPVLRGLNWLQPNLALTILNRYIGSKWLWASPVVPPTVHALDSIRTLQATALQTLLQLHIPTLLQKPQAMVLHRLRKRAVYLFLNDKIPQTWTFQWQLRFWNYFGHVLRRPPEAPVRAAVSSMIRMRRPQGGFPNSPLDWLLRCAAKAFNAVVSPVEIFALPADRLAWKLRGLVGMDLATLFPGAGAELLQEVWSKESLRIKAASSSPIRQDMQPYIFFFTKMRAQWHVDFSDQVDGSVEALRAMQGPVKLLMRCRGSLPGTSSSLGQASEGKVLPLVPGGVEDDVRFLA</sequence>
<keyword evidence="3" id="KW-1185">Reference proteome</keyword>
<dbReference type="EMBL" id="CAJNDS010000111">
    <property type="protein sequence ID" value="CAE6960285.1"/>
    <property type="molecule type" value="Genomic_DNA"/>
</dbReference>
<reference evidence="2" key="1">
    <citation type="submission" date="2021-02" db="EMBL/GenBank/DDBJ databases">
        <authorList>
            <person name="Dougan E. K."/>
            <person name="Rhodes N."/>
            <person name="Thang M."/>
            <person name="Chan C."/>
        </authorList>
    </citation>
    <scope>NUCLEOTIDE SEQUENCE</scope>
</reference>
<accession>A0A812HU42</accession>
<dbReference type="AlphaFoldDB" id="A0A812HU42"/>
<protein>
    <recommendedName>
        <fullName evidence="1">Reverse transcriptase domain-containing protein</fullName>
    </recommendedName>
</protein>
<evidence type="ECO:0000259" key="1">
    <source>
        <dbReference type="Pfam" id="PF00078"/>
    </source>
</evidence>